<dbReference type="Pfam" id="PF01710">
    <property type="entry name" value="HTH_Tnp_IS630"/>
    <property type="match status" value="1"/>
</dbReference>
<reference evidence="3" key="1">
    <citation type="journal article" date="2019" name="Int. J. Syst. Evol. Microbiol.">
        <title>The Global Catalogue of Microorganisms (GCM) 10K type strain sequencing project: providing services to taxonomists for standard genome sequencing and annotation.</title>
        <authorList>
            <consortium name="The Broad Institute Genomics Platform"/>
            <consortium name="The Broad Institute Genome Sequencing Center for Infectious Disease"/>
            <person name="Wu L."/>
            <person name="Ma J."/>
        </authorList>
    </citation>
    <scope>NUCLEOTIDE SEQUENCE [LARGE SCALE GENOMIC DNA]</scope>
    <source>
        <strain evidence="3">CCM 8691</strain>
    </source>
</reference>
<evidence type="ECO:0000313" key="3">
    <source>
        <dbReference type="Proteomes" id="UP001595789"/>
    </source>
</evidence>
<comment type="caution">
    <text evidence="2">The sequence shown here is derived from an EMBL/GenBank/DDBJ whole genome shotgun (WGS) entry which is preliminary data.</text>
</comment>
<accession>A0ABV8PEK2</accession>
<dbReference type="InterPro" id="IPR002622">
    <property type="entry name" value="Transposase_14"/>
</dbReference>
<name>A0ABV8PEK2_9SPHI</name>
<feature type="domain" description="Transposase Synechocystis PCC 6803" evidence="1">
    <location>
        <begin position="38"/>
        <end position="78"/>
    </location>
</feature>
<evidence type="ECO:0000259" key="1">
    <source>
        <dbReference type="Pfam" id="PF01710"/>
    </source>
</evidence>
<protein>
    <submittedName>
        <fullName evidence="2">IS630 transposase-related protein</fullName>
    </submittedName>
</protein>
<gene>
    <name evidence="2" type="ORF">ACFOWA_13255</name>
</gene>
<dbReference type="Proteomes" id="UP001595789">
    <property type="component" value="Unassembled WGS sequence"/>
</dbReference>
<proteinExistence type="predicted"/>
<sequence>MAKSSAISKNNQTKEAKTLGKAPSVDAFRKACESASCNAYEISKAFDVNRRTIYNWLKQPKLKQVYDDVRESLLDFTESQQMILIRGLMKKDDDGNFIGWIERPSTRMIIFLEKKLGKHRGYFESRKSRLPKFLQK</sequence>
<dbReference type="RefSeq" id="WP_378985884.1">
    <property type="nucleotide sequence ID" value="NZ_JBHSBW010000011.1"/>
</dbReference>
<evidence type="ECO:0000313" key="2">
    <source>
        <dbReference type="EMBL" id="MFC4212161.1"/>
    </source>
</evidence>
<dbReference type="EMBL" id="JBHSBW010000011">
    <property type="protein sequence ID" value="MFC4212161.1"/>
    <property type="molecule type" value="Genomic_DNA"/>
</dbReference>
<dbReference type="Gene3D" id="1.10.10.60">
    <property type="entry name" value="Homeodomain-like"/>
    <property type="match status" value="1"/>
</dbReference>
<organism evidence="2 3">
    <name type="scientific">Pedobacter lithocola</name>
    <dbReference type="NCBI Taxonomy" id="1908239"/>
    <lineage>
        <taxon>Bacteria</taxon>
        <taxon>Pseudomonadati</taxon>
        <taxon>Bacteroidota</taxon>
        <taxon>Sphingobacteriia</taxon>
        <taxon>Sphingobacteriales</taxon>
        <taxon>Sphingobacteriaceae</taxon>
        <taxon>Pedobacter</taxon>
    </lineage>
</organism>
<keyword evidence="3" id="KW-1185">Reference proteome</keyword>